<sequence length="153" mass="16758">MPLEAAKGVSLTARGEGVLPQHPLKLFEKMVASSPYDGEIMRFSGTFDVGDRSEVVSKKRLDMVVRDALEFFESWSPREVEKERAGHRPTSADDAPLIGAIPRHDGLYVATGHGTLGVTLGPVTAALVARELSTGKAEALLWPFRPNRFRLVF</sequence>
<dbReference type="Gene3D" id="3.30.9.10">
    <property type="entry name" value="D-Amino Acid Oxidase, subunit A, domain 2"/>
    <property type="match status" value="1"/>
</dbReference>
<dbReference type="PANTHER" id="PTHR13847">
    <property type="entry name" value="SARCOSINE DEHYDROGENASE-RELATED"/>
    <property type="match status" value="1"/>
</dbReference>
<comment type="caution">
    <text evidence="3">The sequence shown here is derived from an EMBL/GenBank/DDBJ whole genome shotgun (WGS) entry which is preliminary data.</text>
</comment>
<dbReference type="EMBL" id="BAAAMN010000034">
    <property type="protein sequence ID" value="GAA2037659.1"/>
    <property type="molecule type" value="Genomic_DNA"/>
</dbReference>
<feature type="domain" description="FAD dependent oxidoreductase" evidence="2">
    <location>
        <begin position="5"/>
        <end position="130"/>
    </location>
</feature>
<evidence type="ECO:0000313" key="4">
    <source>
        <dbReference type="Proteomes" id="UP001501461"/>
    </source>
</evidence>
<accession>A0ABN2UJA8</accession>
<dbReference type="PANTHER" id="PTHR13847:SF289">
    <property type="entry name" value="GLYCINE OXIDASE"/>
    <property type="match status" value="1"/>
</dbReference>
<dbReference type="InterPro" id="IPR036188">
    <property type="entry name" value="FAD/NAD-bd_sf"/>
</dbReference>
<proteinExistence type="predicted"/>
<dbReference type="Gene3D" id="3.50.50.60">
    <property type="entry name" value="FAD/NAD(P)-binding domain"/>
    <property type="match status" value="1"/>
</dbReference>
<gene>
    <name evidence="3" type="ORF">GCM10009720_17660</name>
</gene>
<evidence type="ECO:0000313" key="3">
    <source>
        <dbReference type="EMBL" id="GAA2037659.1"/>
    </source>
</evidence>
<keyword evidence="1" id="KW-0560">Oxidoreductase</keyword>
<evidence type="ECO:0000259" key="2">
    <source>
        <dbReference type="Pfam" id="PF01266"/>
    </source>
</evidence>
<dbReference type="InterPro" id="IPR006076">
    <property type="entry name" value="FAD-dep_OxRdtase"/>
</dbReference>
<protein>
    <recommendedName>
        <fullName evidence="2">FAD dependent oxidoreductase domain-containing protein</fullName>
    </recommendedName>
</protein>
<reference evidence="3 4" key="1">
    <citation type="journal article" date="2019" name="Int. J. Syst. Evol. Microbiol.">
        <title>The Global Catalogue of Microorganisms (GCM) 10K type strain sequencing project: providing services to taxonomists for standard genome sequencing and annotation.</title>
        <authorList>
            <consortium name="The Broad Institute Genomics Platform"/>
            <consortium name="The Broad Institute Genome Sequencing Center for Infectious Disease"/>
            <person name="Wu L."/>
            <person name="Ma J."/>
        </authorList>
    </citation>
    <scope>NUCLEOTIDE SEQUENCE [LARGE SCALE GENOMIC DNA]</scope>
    <source>
        <strain evidence="3 4">JCM 13595</strain>
    </source>
</reference>
<dbReference type="Pfam" id="PF01266">
    <property type="entry name" value="DAO"/>
    <property type="match status" value="1"/>
</dbReference>
<keyword evidence="4" id="KW-1185">Reference proteome</keyword>
<evidence type="ECO:0000256" key="1">
    <source>
        <dbReference type="ARBA" id="ARBA00023002"/>
    </source>
</evidence>
<dbReference type="SUPFAM" id="SSF51905">
    <property type="entry name" value="FAD/NAD(P)-binding domain"/>
    <property type="match status" value="1"/>
</dbReference>
<dbReference type="Proteomes" id="UP001501461">
    <property type="component" value="Unassembled WGS sequence"/>
</dbReference>
<name>A0ABN2UJA8_9MICC</name>
<organism evidence="3 4">
    <name type="scientific">Yaniella flava</name>
    <dbReference type="NCBI Taxonomy" id="287930"/>
    <lineage>
        <taxon>Bacteria</taxon>
        <taxon>Bacillati</taxon>
        <taxon>Actinomycetota</taxon>
        <taxon>Actinomycetes</taxon>
        <taxon>Micrococcales</taxon>
        <taxon>Micrococcaceae</taxon>
        <taxon>Yaniella</taxon>
    </lineage>
</organism>